<name>A0A285MUY4_9FLAO</name>
<reference evidence="2" key="1">
    <citation type="submission" date="2017-09" db="EMBL/GenBank/DDBJ databases">
        <authorList>
            <person name="Varghese N."/>
            <person name="Submissions S."/>
        </authorList>
    </citation>
    <scope>NUCLEOTIDE SEQUENCE [LARGE SCALE GENOMIC DNA]</scope>
    <source>
        <strain evidence="2">DSM 25885</strain>
    </source>
</reference>
<accession>A0A285MUY4</accession>
<keyword evidence="2" id="KW-1185">Reference proteome</keyword>
<protein>
    <submittedName>
        <fullName evidence="1">Uncharacterized protein</fullName>
    </submittedName>
</protein>
<dbReference type="SUPFAM" id="SSF52096">
    <property type="entry name" value="ClpP/crotonase"/>
    <property type="match status" value="1"/>
</dbReference>
<dbReference type="Proteomes" id="UP000219048">
    <property type="component" value="Unassembled WGS sequence"/>
</dbReference>
<gene>
    <name evidence="1" type="ORF">SAMN06265377_2824</name>
</gene>
<proteinExistence type="predicted"/>
<dbReference type="InterPro" id="IPR029045">
    <property type="entry name" value="ClpP/crotonase-like_dom_sf"/>
</dbReference>
<evidence type="ECO:0000313" key="2">
    <source>
        <dbReference type="Proteomes" id="UP000219048"/>
    </source>
</evidence>
<dbReference type="PROSITE" id="PS51257">
    <property type="entry name" value="PROKAR_LIPOPROTEIN"/>
    <property type="match status" value="1"/>
</dbReference>
<dbReference type="EMBL" id="OBEH01000004">
    <property type="protein sequence ID" value="SNZ00994.1"/>
    <property type="molecule type" value="Genomic_DNA"/>
</dbReference>
<dbReference type="AlphaFoldDB" id="A0A285MUY4"/>
<evidence type="ECO:0000313" key="1">
    <source>
        <dbReference type="EMBL" id="SNZ00994.1"/>
    </source>
</evidence>
<sequence>MIKNILFLFLAFGLLTSCEKDDSIDNSSKRQFGIFKLLDDNNTIEMNGTIGSSSLKDFNRLHANHTTVKTINIINCDGSSDDTVNLLLSKRVHDLSLSIHILDNGTIASGGVDFFLAGKKRTRGKNTKIGVHSWSDGTNEATNFPVGHANHLPYINYYKSIGFTQKQAEDFYYFTINVASAANIHWMTSEEIEKYGIIKE</sequence>
<dbReference type="Gene3D" id="3.90.226.10">
    <property type="entry name" value="2-enoyl-CoA Hydratase, Chain A, domain 1"/>
    <property type="match status" value="1"/>
</dbReference>
<dbReference type="RefSeq" id="WP_133067249.1">
    <property type="nucleotide sequence ID" value="NZ_OBEH01000004.1"/>
</dbReference>
<organism evidence="1 2">
    <name type="scientific">Flagellimonas pacifica</name>
    <dbReference type="NCBI Taxonomy" id="1247520"/>
    <lineage>
        <taxon>Bacteria</taxon>
        <taxon>Pseudomonadati</taxon>
        <taxon>Bacteroidota</taxon>
        <taxon>Flavobacteriia</taxon>
        <taxon>Flavobacteriales</taxon>
        <taxon>Flavobacteriaceae</taxon>
        <taxon>Flagellimonas</taxon>
    </lineage>
</organism>
<dbReference type="OrthoDB" id="6198264at2"/>